<dbReference type="PROSITE" id="PS00687">
    <property type="entry name" value="ALDEHYDE_DEHYDR_GLU"/>
    <property type="match status" value="1"/>
</dbReference>
<keyword evidence="2 4" id="KW-0560">Oxidoreductase</keyword>
<sequence>MTAGKICIDGIWRAAEKGGTIDVVAPSDGQVFSCIADGQAADIDLAVRAARASLAGAWGATIPSERGRVLSRLSALILKHADELTQIEARDTGKPMSQARADIAACARYFEFYGGAADKLHGETIPYLNEYFVSVIREPRGVTGHIIPWNYPAQMFGRTLGPALATGNAAVLKPAEEACLSCVRLTELAHEAGLPPGALNLVTGYGETAGAALTAHPDVDFISFTGSPEVGTLVQVASAQHHRACVLELGGKSPQILFDDADLDEALPVVVAAIIQNGGQTCSAGSRVLIQRNIFETVTAALAERINGLRAGSHEKDLHCGPLISAKQQDRVKHFLTQAKATNVPCLAQATLDADAPGTGYYVAPALFGPVPETSDLARKEVFGPVLAAIPFDDEEDAIRIANDTEFGLIAGIWTNSGARQMRVAKKLRCGQVFINNYGAGGGVELPFGGVKHSGHGREKGFQAMHEFTVTKTIVLKHD</sequence>
<evidence type="ECO:0000256" key="4">
    <source>
        <dbReference type="RuleBase" id="RU003345"/>
    </source>
</evidence>
<reference evidence="6 7" key="1">
    <citation type="submission" date="2017-05" db="EMBL/GenBank/DDBJ databases">
        <authorList>
            <person name="Varghese N."/>
            <person name="Submissions S."/>
        </authorList>
    </citation>
    <scope>NUCLEOTIDE SEQUENCE [LARGE SCALE GENOMIC DNA]</scope>
    <source>
        <strain evidence="6 7">DSM 29506</strain>
    </source>
</reference>
<dbReference type="InterPro" id="IPR016163">
    <property type="entry name" value="Ald_DH_C"/>
</dbReference>
<dbReference type="InterPro" id="IPR016161">
    <property type="entry name" value="Ald_DH/histidinol_DH"/>
</dbReference>
<comment type="similarity">
    <text evidence="1 4">Belongs to the aldehyde dehydrogenase family.</text>
</comment>
<dbReference type="InterPro" id="IPR016162">
    <property type="entry name" value="Ald_DH_N"/>
</dbReference>
<dbReference type="GO" id="GO:0016620">
    <property type="term" value="F:oxidoreductase activity, acting on the aldehyde or oxo group of donors, NAD or NADP as acceptor"/>
    <property type="evidence" value="ECO:0007669"/>
    <property type="project" value="InterPro"/>
</dbReference>
<evidence type="ECO:0000256" key="1">
    <source>
        <dbReference type="ARBA" id="ARBA00009986"/>
    </source>
</evidence>
<dbReference type="Gene3D" id="3.40.605.10">
    <property type="entry name" value="Aldehyde Dehydrogenase, Chain A, domain 1"/>
    <property type="match status" value="1"/>
</dbReference>
<proteinExistence type="inferred from homology"/>
<dbReference type="PANTHER" id="PTHR11699">
    <property type="entry name" value="ALDEHYDE DEHYDROGENASE-RELATED"/>
    <property type="match status" value="1"/>
</dbReference>
<dbReference type="Proteomes" id="UP000316030">
    <property type="component" value="Unassembled WGS sequence"/>
</dbReference>
<dbReference type="CDD" id="cd07109">
    <property type="entry name" value="ALDH_AAS00426"/>
    <property type="match status" value="1"/>
</dbReference>
<protein>
    <submittedName>
        <fullName evidence="6">Aldehyde dehydrogenase (NAD+)</fullName>
    </submittedName>
</protein>
<name>A0A521BMM2_9RHOB</name>
<dbReference type="OrthoDB" id="9812625at2"/>
<evidence type="ECO:0000313" key="7">
    <source>
        <dbReference type="Proteomes" id="UP000316030"/>
    </source>
</evidence>
<dbReference type="AlphaFoldDB" id="A0A521BMM2"/>
<gene>
    <name evidence="6" type="ORF">SAMN06265173_103178</name>
</gene>
<keyword evidence="7" id="KW-1185">Reference proteome</keyword>
<evidence type="ECO:0000256" key="3">
    <source>
        <dbReference type="PROSITE-ProRule" id="PRU10007"/>
    </source>
</evidence>
<feature type="domain" description="Aldehyde dehydrogenase" evidence="5">
    <location>
        <begin position="12"/>
        <end position="474"/>
    </location>
</feature>
<organism evidence="6 7">
    <name type="scientific">Thalassovita litoralis</name>
    <dbReference type="NCBI Taxonomy" id="1010611"/>
    <lineage>
        <taxon>Bacteria</taxon>
        <taxon>Pseudomonadati</taxon>
        <taxon>Pseudomonadota</taxon>
        <taxon>Alphaproteobacteria</taxon>
        <taxon>Rhodobacterales</taxon>
        <taxon>Roseobacteraceae</taxon>
        <taxon>Thalassovita</taxon>
    </lineage>
</organism>
<feature type="active site" evidence="3">
    <location>
        <position position="248"/>
    </location>
</feature>
<accession>A0A521BMM2</accession>
<dbReference type="Pfam" id="PF00171">
    <property type="entry name" value="Aldedh"/>
    <property type="match status" value="1"/>
</dbReference>
<dbReference type="SUPFAM" id="SSF53720">
    <property type="entry name" value="ALDH-like"/>
    <property type="match status" value="1"/>
</dbReference>
<dbReference type="InterPro" id="IPR029510">
    <property type="entry name" value="Ald_DH_CS_GLU"/>
</dbReference>
<evidence type="ECO:0000313" key="6">
    <source>
        <dbReference type="EMBL" id="SMO48355.1"/>
    </source>
</evidence>
<dbReference type="InterPro" id="IPR015590">
    <property type="entry name" value="Aldehyde_DH_dom"/>
</dbReference>
<evidence type="ECO:0000259" key="5">
    <source>
        <dbReference type="Pfam" id="PF00171"/>
    </source>
</evidence>
<dbReference type="FunFam" id="3.40.605.10:FF:000007">
    <property type="entry name" value="NAD/NADP-dependent betaine aldehyde dehydrogenase"/>
    <property type="match status" value="1"/>
</dbReference>
<evidence type="ECO:0000256" key="2">
    <source>
        <dbReference type="ARBA" id="ARBA00023002"/>
    </source>
</evidence>
<dbReference type="EMBL" id="FXTO01000003">
    <property type="protein sequence ID" value="SMO48355.1"/>
    <property type="molecule type" value="Genomic_DNA"/>
</dbReference>
<dbReference type="RefSeq" id="WP_142492213.1">
    <property type="nucleotide sequence ID" value="NZ_FXTO01000003.1"/>
</dbReference>
<dbReference type="Gene3D" id="3.40.309.10">
    <property type="entry name" value="Aldehyde Dehydrogenase, Chain A, domain 2"/>
    <property type="match status" value="1"/>
</dbReference>